<reference evidence="3" key="1">
    <citation type="submission" date="2022-06" db="EMBL/GenBank/DDBJ databases">
        <title>Natrinema sp. a new haloarchaeum isolate from saline soil.</title>
        <authorList>
            <person name="Strakova D."/>
            <person name="Galisteo C."/>
            <person name="Sanchez-Porro C."/>
            <person name="Ventosa A."/>
        </authorList>
    </citation>
    <scope>NUCLEOTIDE SEQUENCE</scope>
    <source>
        <strain evidence="3">S1CR25-10</strain>
    </source>
</reference>
<proteinExistence type="inferred from homology"/>
<dbReference type="FunFam" id="3.40.50.720:FF:000084">
    <property type="entry name" value="Short-chain dehydrogenase reductase"/>
    <property type="match status" value="1"/>
</dbReference>
<dbReference type="PANTHER" id="PTHR42760">
    <property type="entry name" value="SHORT-CHAIN DEHYDROGENASES/REDUCTASES FAMILY MEMBER"/>
    <property type="match status" value="1"/>
</dbReference>
<dbReference type="Proteomes" id="UP001154061">
    <property type="component" value="Unassembled WGS sequence"/>
</dbReference>
<dbReference type="CDD" id="cd05233">
    <property type="entry name" value="SDR_c"/>
    <property type="match status" value="1"/>
</dbReference>
<comment type="similarity">
    <text evidence="1">Belongs to the short-chain dehydrogenases/reductases (SDR) family.</text>
</comment>
<evidence type="ECO:0000256" key="1">
    <source>
        <dbReference type="ARBA" id="ARBA00006484"/>
    </source>
</evidence>
<dbReference type="SUPFAM" id="SSF51735">
    <property type="entry name" value="NAD(P)-binding Rossmann-fold domains"/>
    <property type="match status" value="1"/>
</dbReference>
<gene>
    <name evidence="3" type="ORF">NDI89_19725</name>
</gene>
<dbReference type="EMBL" id="JAMQOT010000009">
    <property type="protein sequence ID" value="MDF9747812.1"/>
    <property type="molecule type" value="Genomic_DNA"/>
</dbReference>
<evidence type="ECO:0000313" key="3">
    <source>
        <dbReference type="EMBL" id="MDF9747812.1"/>
    </source>
</evidence>
<dbReference type="Gene3D" id="3.40.50.720">
    <property type="entry name" value="NAD(P)-binding Rossmann-like Domain"/>
    <property type="match status" value="1"/>
</dbReference>
<keyword evidence="2" id="KW-0560">Oxidoreductase</keyword>
<dbReference type="PRINTS" id="PR00080">
    <property type="entry name" value="SDRFAMILY"/>
</dbReference>
<organism evidence="3 4">
    <name type="scientific">Natrinema salsiterrestre</name>
    <dbReference type="NCBI Taxonomy" id="2950540"/>
    <lineage>
        <taxon>Archaea</taxon>
        <taxon>Methanobacteriati</taxon>
        <taxon>Methanobacteriota</taxon>
        <taxon>Stenosarchaea group</taxon>
        <taxon>Halobacteria</taxon>
        <taxon>Halobacteriales</taxon>
        <taxon>Natrialbaceae</taxon>
        <taxon>Natrinema</taxon>
    </lineage>
</organism>
<dbReference type="PRINTS" id="PR00081">
    <property type="entry name" value="GDHRDH"/>
</dbReference>
<dbReference type="NCBIfam" id="NF005559">
    <property type="entry name" value="PRK07231.1"/>
    <property type="match status" value="1"/>
</dbReference>
<dbReference type="GO" id="GO:0016616">
    <property type="term" value="F:oxidoreductase activity, acting on the CH-OH group of donors, NAD or NADP as acceptor"/>
    <property type="evidence" value="ECO:0007669"/>
    <property type="project" value="TreeGrafter"/>
</dbReference>
<protein>
    <submittedName>
        <fullName evidence="3">SDR family oxidoreductase</fullName>
    </submittedName>
</protein>
<dbReference type="AlphaFoldDB" id="A0A9Q4Q4T3"/>
<dbReference type="PANTHER" id="PTHR42760:SF115">
    <property type="entry name" value="3-OXOACYL-[ACYL-CARRIER-PROTEIN] REDUCTASE FABG"/>
    <property type="match status" value="1"/>
</dbReference>
<name>A0A9Q4Q4T3_9EURY</name>
<evidence type="ECO:0000256" key="2">
    <source>
        <dbReference type="ARBA" id="ARBA00023002"/>
    </source>
</evidence>
<dbReference type="InterPro" id="IPR002347">
    <property type="entry name" value="SDR_fam"/>
</dbReference>
<keyword evidence="4" id="KW-1185">Reference proteome</keyword>
<dbReference type="InterPro" id="IPR036291">
    <property type="entry name" value="NAD(P)-bd_dom_sf"/>
</dbReference>
<accession>A0A9Q4Q4T3</accession>
<dbReference type="RefSeq" id="WP_277524162.1">
    <property type="nucleotide sequence ID" value="NZ_JAMQOT010000009.1"/>
</dbReference>
<evidence type="ECO:0000313" key="4">
    <source>
        <dbReference type="Proteomes" id="UP001154061"/>
    </source>
</evidence>
<comment type="caution">
    <text evidence="3">The sequence shown here is derived from an EMBL/GenBank/DDBJ whole genome shotgun (WGS) entry which is preliminary data.</text>
</comment>
<sequence length="249" mass="27006">MRGLHGKTAVVTGGASGIGRATAHRLAEEGVDVVVTDIDDERGEETVEQIDADETADGTAEFRSLDVSDYDWFEECLDTVAEEYDGLDVLFNNAGIGEARSFRETTREHRDELIDVNLKGVWNGCHAALPLFEANGGGVIVNTSSMAGWKSAPITSYALTKAAVLHFTRSVAGELAQYDVRINAVCPGLIDTAMTDEWYSEEEQEAMRRQTALNRWADPDEVASCVAFLASEDASYVTGRALKVDAGYV</sequence>
<dbReference type="Pfam" id="PF13561">
    <property type="entry name" value="adh_short_C2"/>
    <property type="match status" value="1"/>
</dbReference>